<evidence type="ECO:0000313" key="2">
    <source>
        <dbReference type="Proteomes" id="UP001638806"/>
    </source>
</evidence>
<comment type="caution">
    <text evidence="1">The sequence shown here is derived from an EMBL/GenBank/DDBJ whole genome shotgun (WGS) entry which is preliminary data.</text>
</comment>
<dbReference type="EMBL" id="JBGNUJ010000011">
    <property type="protein sequence ID" value="KAL3953682.1"/>
    <property type="molecule type" value="Genomic_DNA"/>
</dbReference>
<reference evidence="1" key="1">
    <citation type="submission" date="2024-12" db="EMBL/GenBank/DDBJ databases">
        <title>Comparative genomics and development of molecular markers within Purpureocillium lilacinum and among Purpureocillium species.</title>
        <authorList>
            <person name="Yeh Z.-Y."/>
            <person name="Ni N.-T."/>
            <person name="Lo P.-H."/>
            <person name="Mushyakhwo K."/>
            <person name="Lin C.-F."/>
            <person name="Nai Y.-S."/>
        </authorList>
    </citation>
    <scope>NUCLEOTIDE SEQUENCE</scope>
    <source>
        <strain evidence="1">NCHU-NPUST-175</strain>
    </source>
</reference>
<accession>A0ACC4DC01</accession>
<proteinExistence type="predicted"/>
<organism evidence="1 2">
    <name type="scientific">Purpureocillium lilacinum</name>
    <name type="common">Paecilomyces lilacinus</name>
    <dbReference type="NCBI Taxonomy" id="33203"/>
    <lineage>
        <taxon>Eukaryota</taxon>
        <taxon>Fungi</taxon>
        <taxon>Dikarya</taxon>
        <taxon>Ascomycota</taxon>
        <taxon>Pezizomycotina</taxon>
        <taxon>Sordariomycetes</taxon>
        <taxon>Hypocreomycetidae</taxon>
        <taxon>Hypocreales</taxon>
        <taxon>Ophiocordycipitaceae</taxon>
        <taxon>Purpureocillium</taxon>
    </lineage>
</organism>
<evidence type="ECO:0000313" key="1">
    <source>
        <dbReference type="EMBL" id="KAL3953682.1"/>
    </source>
</evidence>
<sequence>MSAALRAARTLRPAMAASATRAFTTAGAVRLASVKPFHKDEPAAPVLKTSSFPGPEATRHAKELNEVFETRSLNMVADYTKSAGNYIADPDGNMLLDVYAQIASIPVGYNNPELRKVAETPEMVDAIINRPALGNFPSHTWASLLKTGILKSLDNVYTAMAGSDANEIAYKAAFMYRRQMERGGPEVDFTPEEIESAMRNEAPGSPKLSILSFKGGFHGRLFGSLSTTRSKPIHKLDIPAFDWPQATFPQLKYPLDQHAEENAKAEQASIDEVEHLIKTWRSEGGDNHASPSFFQKLRAVTRKHNILLIADEVQTGLVLGARALEPPGPPDMVTFSKKAQTAGYYFRNLDMRPNKPYRQFNTWMGDPAKALLFRGICSEIERLDLVNNTAKVGDYLFGKLEGLAQRYPEHFQNLRGKGQGTFIAFDHPKRDEFLVKAKSFGINIGGSGASAVRLRPMLIFQQHHADILLEALEKIVKAL</sequence>
<dbReference type="Proteomes" id="UP001638806">
    <property type="component" value="Unassembled WGS sequence"/>
</dbReference>
<keyword evidence="2" id="KW-1185">Reference proteome</keyword>
<gene>
    <name evidence="1" type="ORF">ACCO45_011638</name>
</gene>
<protein>
    <submittedName>
        <fullName evidence="1">Uncharacterized protein</fullName>
    </submittedName>
</protein>
<name>A0ACC4DC01_PURLI</name>